<protein>
    <submittedName>
        <fullName evidence="2">Uncharacterized protein</fullName>
    </submittedName>
</protein>
<accession>A0ABN8J3A5</accession>
<feature type="region of interest" description="Disordered" evidence="1">
    <location>
        <begin position="1"/>
        <end position="32"/>
    </location>
</feature>
<keyword evidence="3" id="KW-1185">Reference proteome</keyword>
<name>A0ABN8J3A5_9NEOP</name>
<reference evidence="2" key="1">
    <citation type="submission" date="2022-03" db="EMBL/GenBank/DDBJ databases">
        <authorList>
            <person name="Martin H S."/>
        </authorList>
    </citation>
    <scope>NUCLEOTIDE SEQUENCE</scope>
</reference>
<feature type="non-terminal residue" evidence="2">
    <location>
        <position position="141"/>
    </location>
</feature>
<gene>
    <name evidence="2" type="ORF">IPOD504_LOCUS15378</name>
</gene>
<organism evidence="2 3">
    <name type="scientific">Iphiclides podalirius</name>
    <name type="common">scarce swallowtail</name>
    <dbReference type="NCBI Taxonomy" id="110791"/>
    <lineage>
        <taxon>Eukaryota</taxon>
        <taxon>Metazoa</taxon>
        <taxon>Ecdysozoa</taxon>
        <taxon>Arthropoda</taxon>
        <taxon>Hexapoda</taxon>
        <taxon>Insecta</taxon>
        <taxon>Pterygota</taxon>
        <taxon>Neoptera</taxon>
        <taxon>Endopterygota</taxon>
        <taxon>Lepidoptera</taxon>
        <taxon>Glossata</taxon>
        <taxon>Ditrysia</taxon>
        <taxon>Papilionoidea</taxon>
        <taxon>Papilionidae</taxon>
        <taxon>Papilioninae</taxon>
        <taxon>Iphiclides</taxon>
    </lineage>
</organism>
<dbReference type="Proteomes" id="UP000837857">
    <property type="component" value="Chromosome 6"/>
</dbReference>
<evidence type="ECO:0000313" key="2">
    <source>
        <dbReference type="EMBL" id="CAH2072040.1"/>
    </source>
</evidence>
<dbReference type="EMBL" id="OW152818">
    <property type="protein sequence ID" value="CAH2072040.1"/>
    <property type="molecule type" value="Genomic_DNA"/>
</dbReference>
<evidence type="ECO:0000313" key="3">
    <source>
        <dbReference type="Proteomes" id="UP000837857"/>
    </source>
</evidence>
<sequence>MTAVAVGSVQQPMATPNRDDEDVTSGTRSRATVARKASSVGAVSYKAYRGAARSRHLYFNQPFPRANKISLALLIAHNEPALIKFMFARLEAGEPPLPPPCTWIGGITPFALQSRFPAWRPFFPRHRVARYSERCHCERGE</sequence>
<evidence type="ECO:0000256" key="1">
    <source>
        <dbReference type="SAM" id="MobiDB-lite"/>
    </source>
</evidence>
<proteinExistence type="predicted"/>